<name>A0A7S7NRP8_PALFE</name>
<dbReference type="InterPro" id="IPR011990">
    <property type="entry name" value="TPR-like_helical_dom_sf"/>
</dbReference>
<evidence type="ECO:0000256" key="5">
    <source>
        <dbReference type="PROSITE-ProRule" id="PRU00339"/>
    </source>
</evidence>
<keyword evidence="2 6" id="KW-0547">Nucleotide-binding</keyword>
<keyword evidence="7" id="KW-1133">Transmembrane helix</keyword>
<accession>A0A7S7NRP8</accession>
<dbReference type="Proteomes" id="UP000593892">
    <property type="component" value="Chromosome"/>
</dbReference>
<keyword evidence="5" id="KW-0802">TPR repeat</keyword>
<keyword evidence="7" id="KW-0472">Membrane</keyword>
<keyword evidence="3 9" id="KW-0418">Kinase</keyword>
<keyword evidence="1" id="KW-0808">Transferase</keyword>
<dbReference type="GO" id="GO:0004674">
    <property type="term" value="F:protein serine/threonine kinase activity"/>
    <property type="evidence" value="ECO:0007669"/>
    <property type="project" value="UniProtKB-KW"/>
</dbReference>
<keyword evidence="7" id="KW-0812">Transmembrane</keyword>
<dbReference type="Pfam" id="PF13424">
    <property type="entry name" value="TPR_12"/>
    <property type="match status" value="3"/>
</dbReference>
<dbReference type="PROSITE" id="PS00107">
    <property type="entry name" value="PROTEIN_KINASE_ATP"/>
    <property type="match status" value="1"/>
</dbReference>
<dbReference type="SMART" id="SM00220">
    <property type="entry name" value="S_TKc"/>
    <property type="match status" value="1"/>
</dbReference>
<dbReference type="Pfam" id="PF00069">
    <property type="entry name" value="Pkinase"/>
    <property type="match status" value="1"/>
</dbReference>
<evidence type="ECO:0000256" key="7">
    <source>
        <dbReference type="SAM" id="Phobius"/>
    </source>
</evidence>
<dbReference type="EMBL" id="CP063849">
    <property type="protein sequence ID" value="QOY88485.1"/>
    <property type="molecule type" value="Genomic_DNA"/>
</dbReference>
<dbReference type="PROSITE" id="PS50005">
    <property type="entry name" value="TPR"/>
    <property type="match status" value="1"/>
</dbReference>
<proteinExistence type="predicted"/>
<dbReference type="Gene3D" id="3.30.200.20">
    <property type="entry name" value="Phosphorylase Kinase, domain 1"/>
    <property type="match status" value="1"/>
</dbReference>
<gene>
    <name evidence="9" type="ORF">IRI77_00535</name>
</gene>
<evidence type="ECO:0000259" key="8">
    <source>
        <dbReference type="PROSITE" id="PS50011"/>
    </source>
</evidence>
<evidence type="ECO:0000256" key="1">
    <source>
        <dbReference type="ARBA" id="ARBA00022679"/>
    </source>
</evidence>
<dbReference type="Gene3D" id="1.10.510.10">
    <property type="entry name" value="Transferase(Phosphotransferase) domain 1"/>
    <property type="match status" value="1"/>
</dbReference>
<dbReference type="GO" id="GO:0005524">
    <property type="term" value="F:ATP binding"/>
    <property type="evidence" value="ECO:0007669"/>
    <property type="project" value="UniProtKB-UniRule"/>
</dbReference>
<dbReference type="Gene3D" id="1.25.40.10">
    <property type="entry name" value="Tetratricopeptide repeat domain"/>
    <property type="match status" value="3"/>
</dbReference>
<dbReference type="CDD" id="cd14014">
    <property type="entry name" value="STKc_PknB_like"/>
    <property type="match status" value="1"/>
</dbReference>
<dbReference type="AlphaFoldDB" id="A0A7S7NRP8"/>
<dbReference type="RefSeq" id="WP_194450147.1">
    <property type="nucleotide sequence ID" value="NZ_CP063849.1"/>
</dbReference>
<feature type="repeat" description="TPR" evidence="5">
    <location>
        <begin position="457"/>
        <end position="490"/>
    </location>
</feature>
<dbReference type="InterPro" id="IPR019734">
    <property type="entry name" value="TPR_rpt"/>
</dbReference>
<evidence type="ECO:0000313" key="10">
    <source>
        <dbReference type="Proteomes" id="UP000593892"/>
    </source>
</evidence>
<evidence type="ECO:0000313" key="9">
    <source>
        <dbReference type="EMBL" id="QOY88485.1"/>
    </source>
</evidence>
<sequence length="938" mass="102144">MKTVLTAADWTLLQEIFNQAVELPPEPRAIYLDAACRERPDLRARVEALVRSALNEENVIASAIADAADEHASASLPAPGDRIGHYQITRVVGRGGMGIVYEAVRADDQYEKKVAIKLVAAGLLTRDLLPRFRAERQILANLDHPNVARLLDGGTTEVGLPYVVLEFVDGQPLDTYCDEHKLDTPQRLKLLVEIARAVQYAHQNLVVHRDLKPGNILVTPQGVPKLLDFGIAKLLQLDSGASGPQLTVETTRMMTPEYASPEQLVGRPVSTATDVYQLGVILYELLAGRRPFRAEDLPLGELERAICQQAPARLAVEADLDRIAQKALEKEPPHRYPSASEFADDLERYLGGFPVRARPVSWRYRTRKFVRRNRAWVGAAAVFVLVIVGFGASMAVLARRARTEAATARQVTDFMVGLFDASDPDHGGADKITARDLLDKGVGRIDSQLKENPAVQARLYATIGSIYSNLGLFQQARDILAKALTLRNKLGIDNEAAASTLSSLGELSFELGNFQDCEKYYREAARLHLAAGGEKSPDLIADYSALAGSLSAGNRLAEAEEFGRRALALSIQLHGRVNAETALAMNNLKSVLLLRGDYVKAEQLARDAYEIRKQVSPEGRDLAMFEGNLAYVLGMLGRFQEAELHARQAYALVLRAMGDGTPGMAYRRIVLAKILLSTGKFQEALALSKQGFEMQSKLLGEAHPDTSFGAETYALALLASGHAAQALPLCEHSRENRIRGEGADHPNAGVAAMICGEIQMANGNLNAAAELFNDASRIREKRYGRKNALFAESEISRADVLNQRGEYAGAEELLQDALATLGTAYPAGHPETARARLQLAIGLLKRNSAASAVPLLEQAYTATRASYGPAHPRTAQAGIWLAAGLSEVPTLDDRGRSRIRQLLAEHGPVINSAGPSVHVEHQMLARLQRGPRSLFAKD</sequence>
<protein>
    <submittedName>
        <fullName evidence="9">Serine/threonine protein kinase</fullName>
    </submittedName>
</protein>
<evidence type="ECO:0000256" key="3">
    <source>
        <dbReference type="ARBA" id="ARBA00022777"/>
    </source>
</evidence>
<evidence type="ECO:0000256" key="2">
    <source>
        <dbReference type="ARBA" id="ARBA00022741"/>
    </source>
</evidence>
<dbReference type="SUPFAM" id="SSF48452">
    <property type="entry name" value="TPR-like"/>
    <property type="match status" value="3"/>
</dbReference>
<keyword evidence="10" id="KW-1185">Reference proteome</keyword>
<feature type="domain" description="Protein kinase" evidence="8">
    <location>
        <begin position="86"/>
        <end position="350"/>
    </location>
</feature>
<organism evidence="9 10">
    <name type="scientific">Paludibaculum fermentans</name>
    <dbReference type="NCBI Taxonomy" id="1473598"/>
    <lineage>
        <taxon>Bacteria</taxon>
        <taxon>Pseudomonadati</taxon>
        <taxon>Acidobacteriota</taxon>
        <taxon>Terriglobia</taxon>
        <taxon>Bryobacterales</taxon>
        <taxon>Bryobacteraceae</taxon>
        <taxon>Paludibaculum</taxon>
    </lineage>
</organism>
<feature type="transmembrane region" description="Helical" evidence="7">
    <location>
        <begin position="375"/>
        <end position="398"/>
    </location>
</feature>
<dbReference type="PROSITE" id="PS00108">
    <property type="entry name" value="PROTEIN_KINASE_ST"/>
    <property type="match status" value="1"/>
</dbReference>
<dbReference type="PANTHER" id="PTHR43289">
    <property type="entry name" value="MITOGEN-ACTIVATED PROTEIN KINASE KINASE KINASE 20-RELATED"/>
    <property type="match status" value="1"/>
</dbReference>
<evidence type="ECO:0000256" key="6">
    <source>
        <dbReference type="PROSITE-ProRule" id="PRU10141"/>
    </source>
</evidence>
<dbReference type="Pfam" id="PF13181">
    <property type="entry name" value="TPR_8"/>
    <property type="match status" value="1"/>
</dbReference>
<keyword evidence="4 6" id="KW-0067">ATP-binding</keyword>
<dbReference type="Pfam" id="PF13374">
    <property type="entry name" value="TPR_10"/>
    <property type="match status" value="1"/>
</dbReference>
<dbReference type="SMART" id="SM00028">
    <property type="entry name" value="TPR"/>
    <property type="match status" value="8"/>
</dbReference>
<dbReference type="InterPro" id="IPR000719">
    <property type="entry name" value="Prot_kinase_dom"/>
</dbReference>
<feature type="binding site" evidence="6">
    <location>
        <position position="117"/>
    </location>
    <ligand>
        <name>ATP</name>
        <dbReference type="ChEBI" id="CHEBI:30616"/>
    </ligand>
</feature>
<reference evidence="9 10" key="1">
    <citation type="submission" date="2020-10" db="EMBL/GenBank/DDBJ databases">
        <title>Complete genome sequence of Paludibaculum fermentans P105T, a facultatively anaerobic acidobacterium capable of dissimilatory Fe(III) reduction.</title>
        <authorList>
            <person name="Dedysh S.N."/>
            <person name="Beletsky A.V."/>
            <person name="Kulichevskaya I.S."/>
            <person name="Mardanov A.V."/>
            <person name="Ravin N.V."/>
        </authorList>
    </citation>
    <scope>NUCLEOTIDE SEQUENCE [LARGE SCALE GENOMIC DNA]</scope>
    <source>
        <strain evidence="9 10">P105</strain>
    </source>
</reference>
<dbReference type="InterPro" id="IPR017441">
    <property type="entry name" value="Protein_kinase_ATP_BS"/>
</dbReference>
<dbReference type="KEGG" id="pfer:IRI77_00535"/>
<dbReference type="InterPro" id="IPR008271">
    <property type="entry name" value="Ser/Thr_kinase_AS"/>
</dbReference>
<keyword evidence="9" id="KW-0723">Serine/threonine-protein kinase</keyword>
<dbReference type="SUPFAM" id="SSF56112">
    <property type="entry name" value="Protein kinase-like (PK-like)"/>
    <property type="match status" value="1"/>
</dbReference>
<dbReference type="PROSITE" id="PS50011">
    <property type="entry name" value="PROTEIN_KINASE_DOM"/>
    <property type="match status" value="1"/>
</dbReference>
<evidence type="ECO:0000256" key="4">
    <source>
        <dbReference type="ARBA" id="ARBA00022840"/>
    </source>
</evidence>
<dbReference type="InterPro" id="IPR011009">
    <property type="entry name" value="Kinase-like_dom_sf"/>
</dbReference>
<dbReference type="PANTHER" id="PTHR43289:SF34">
    <property type="entry name" value="SERINE_THREONINE-PROTEIN KINASE YBDM-RELATED"/>
    <property type="match status" value="1"/>
</dbReference>